<dbReference type="SUPFAM" id="SSF53795">
    <property type="entry name" value="PEP carboxykinase-like"/>
    <property type="match status" value="1"/>
</dbReference>
<dbReference type="InterPro" id="IPR013035">
    <property type="entry name" value="PEP_carboxykinase_C"/>
</dbReference>
<organism evidence="11 12">
    <name type="scientific">Rubrobacter tropicus</name>
    <dbReference type="NCBI Taxonomy" id="2653851"/>
    <lineage>
        <taxon>Bacteria</taxon>
        <taxon>Bacillati</taxon>
        <taxon>Actinomycetota</taxon>
        <taxon>Rubrobacteria</taxon>
        <taxon>Rubrobacterales</taxon>
        <taxon>Rubrobacteraceae</taxon>
        <taxon>Rubrobacter</taxon>
    </lineage>
</organism>
<feature type="binding site" evidence="10">
    <location>
        <position position="449"/>
    </location>
    <ligand>
        <name>ATP</name>
        <dbReference type="ChEBI" id="CHEBI:30616"/>
    </ligand>
</feature>
<evidence type="ECO:0000313" key="12">
    <source>
        <dbReference type="Proteomes" id="UP000501452"/>
    </source>
</evidence>
<keyword evidence="4 10" id="KW-0312">Gluconeogenesis</keyword>
<evidence type="ECO:0000256" key="9">
    <source>
        <dbReference type="ARBA" id="ARBA00047371"/>
    </source>
</evidence>
<dbReference type="Gene3D" id="2.170.8.10">
    <property type="entry name" value="Phosphoenolpyruvate Carboxykinase, domain 2"/>
    <property type="match status" value="1"/>
</dbReference>
<evidence type="ECO:0000256" key="10">
    <source>
        <dbReference type="HAMAP-Rule" id="MF_00453"/>
    </source>
</evidence>
<evidence type="ECO:0000256" key="7">
    <source>
        <dbReference type="ARBA" id="ARBA00022840"/>
    </source>
</evidence>
<sequence>MDLAVRKESLERFGVENLGAVHENLPPARLVEASVRRREGMICEPSGALVVRTGKRTGRSPKDRFIVEDDLTRDAVDWGAVNKPFSSEAFGRLLEKAAGYVENLEEVFVVDAHAGADERYSLNVQVVTEHAWQALFARQLFRRPDKGELDRFEPEWTVISMPGLLMEPEEDGTESETFVGLDFSRRVVLVCGTRYAGEIKKSIFTALNFVLPTEHNVMPMHCSANVGEEDDVALFFGLSGTGKTTLSADPERRLIGDDEHGWSDSGVFNFEGGCYAKTIDLSPEKEPQIWGAIRFGAVLENVAMDRRTRAVDFTDASITENTRVAYPLEYIEGAVPDGKGAHPKAVLFLTADAFGVLPPISALSPEQAAYYFLSGYTAKLAGTEADMDSEVEATFSACFGAPFLPLPATTYATMLSERLREHGARCYLINTGWSGGAYGVGERIDLSATREMVRAVIEGRLDGAETRQHSVFGLNVPVEVPGVPTEVLDPRGTWPDKDAYDEQAKKLADLFRENFTKFEGSVTDEVRNAGPQL</sequence>
<feature type="binding site" evidence="10">
    <location>
        <position position="201"/>
    </location>
    <ligand>
        <name>ATP</name>
        <dbReference type="ChEBI" id="CHEBI:30616"/>
    </ligand>
</feature>
<dbReference type="NCBIfam" id="NF006820">
    <property type="entry name" value="PRK09344.1-2"/>
    <property type="match status" value="1"/>
</dbReference>
<keyword evidence="11" id="KW-0808">Transferase</keyword>
<feature type="binding site" evidence="10">
    <location>
        <position position="201"/>
    </location>
    <ligand>
        <name>substrate</name>
    </ligand>
</feature>
<keyword evidence="12" id="KW-1185">Reference proteome</keyword>
<feature type="binding site" evidence="10">
    <location>
        <position position="258"/>
    </location>
    <ligand>
        <name>Mn(2+)</name>
        <dbReference type="ChEBI" id="CHEBI:29035"/>
    </ligand>
</feature>
<evidence type="ECO:0000256" key="4">
    <source>
        <dbReference type="ARBA" id="ARBA00022432"/>
    </source>
</evidence>
<dbReference type="PIRSF" id="PIRSF006294">
    <property type="entry name" value="PEP_crbxkin"/>
    <property type="match status" value="1"/>
</dbReference>
<keyword evidence="6 10" id="KW-0210">Decarboxylase</keyword>
<dbReference type="UniPathway" id="UPA00138"/>
<dbReference type="CDD" id="cd00484">
    <property type="entry name" value="PEPCK_ATP"/>
    <property type="match status" value="1"/>
</dbReference>
<evidence type="ECO:0000256" key="3">
    <source>
        <dbReference type="ARBA" id="ARBA00012363"/>
    </source>
</evidence>
<keyword evidence="11" id="KW-0670">Pyruvate</keyword>
<dbReference type="PROSITE" id="PS00532">
    <property type="entry name" value="PEPCK_ATP"/>
    <property type="match status" value="1"/>
</dbReference>
<dbReference type="Pfam" id="PF01293">
    <property type="entry name" value="PEPCK_ATP"/>
    <property type="match status" value="1"/>
</dbReference>
<comment type="similarity">
    <text evidence="2 10">Belongs to the phosphoenolpyruvate carboxykinase (ATP) family.</text>
</comment>
<keyword evidence="11" id="KW-0418">Kinase</keyword>
<dbReference type="GO" id="GO:0006094">
    <property type="term" value="P:gluconeogenesis"/>
    <property type="evidence" value="ECO:0007669"/>
    <property type="project" value="UniProtKB-UniRule"/>
</dbReference>
<dbReference type="EMBL" id="CP045119">
    <property type="protein sequence ID" value="QIN83829.1"/>
    <property type="molecule type" value="Genomic_DNA"/>
</dbReference>
<evidence type="ECO:0000256" key="8">
    <source>
        <dbReference type="ARBA" id="ARBA00023239"/>
    </source>
</evidence>
<accession>A0A6G8QBI2</accession>
<dbReference type="Gene3D" id="3.90.228.20">
    <property type="match status" value="1"/>
</dbReference>
<dbReference type="GO" id="GO:0004612">
    <property type="term" value="F:phosphoenolpyruvate carboxykinase (ATP) activity"/>
    <property type="evidence" value="ECO:0007669"/>
    <property type="project" value="UniProtKB-UniRule"/>
</dbReference>
<feature type="binding site" evidence="10">
    <location>
        <position position="323"/>
    </location>
    <ligand>
        <name>substrate</name>
    </ligand>
</feature>
<comment type="function">
    <text evidence="10">Involved in the gluconeogenesis. Catalyzes the conversion of oxaloacetate (OAA) to phosphoenolpyruvate (PEP) through direct phosphoryl transfer between the nucleoside triphosphate and OAA.</text>
</comment>
<dbReference type="GO" id="GO:0005524">
    <property type="term" value="F:ATP binding"/>
    <property type="evidence" value="ECO:0007669"/>
    <property type="project" value="UniProtKB-UniRule"/>
</dbReference>
<comment type="subcellular location">
    <subcellularLocation>
        <location evidence="10">Cytoplasm</location>
    </subcellularLocation>
</comment>
<dbReference type="PANTHER" id="PTHR30031">
    <property type="entry name" value="PHOSPHOENOLPYRUVATE CARBOXYKINASE ATP"/>
    <property type="match status" value="1"/>
</dbReference>
<dbReference type="KEGG" id="rub:GBA63_15180"/>
<feature type="binding site" evidence="10">
    <location>
        <position position="221"/>
    </location>
    <ligand>
        <name>Mn(2+)</name>
        <dbReference type="ChEBI" id="CHEBI:29035"/>
    </ligand>
</feature>
<dbReference type="FunFam" id="2.170.8.10:FF:000001">
    <property type="entry name" value="Phosphoenolpyruvate carboxykinase (ATP)"/>
    <property type="match status" value="1"/>
</dbReference>
<feature type="binding site" evidence="10">
    <location>
        <position position="59"/>
    </location>
    <ligand>
        <name>substrate</name>
    </ligand>
</feature>
<dbReference type="Proteomes" id="UP000501452">
    <property type="component" value="Chromosome"/>
</dbReference>
<keyword evidence="10" id="KW-0479">Metal-binding</keyword>
<dbReference type="InterPro" id="IPR001272">
    <property type="entry name" value="PEP_carboxykinase_ATP"/>
</dbReference>
<comment type="pathway">
    <text evidence="1 10">Carbohydrate biosynthesis; gluconeogenesis.</text>
</comment>
<feature type="binding site" evidence="10">
    <location>
        <begin position="443"/>
        <end position="444"/>
    </location>
    <ligand>
        <name>ATP</name>
        <dbReference type="ChEBI" id="CHEBI:30616"/>
    </ligand>
</feature>
<gene>
    <name evidence="10 11" type="primary">pckA</name>
    <name evidence="11" type="ORF">GBA63_15180</name>
</gene>
<dbReference type="PANTHER" id="PTHR30031:SF0">
    <property type="entry name" value="PHOSPHOENOLPYRUVATE CARBOXYKINASE (ATP)"/>
    <property type="match status" value="1"/>
</dbReference>
<feature type="binding site" evidence="10">
    <location>
        <position position="201"/>
    </location>
    <ligand>
        <name>Mn(2+)</name>
        <dbReference type="ChEBI" id="CHEBI:29035"/>
    </ligand>
</feature>
<feature type="binding site" evidence="10">
    <location>
        <position position="195"/>
    </location>
    <ligand>
        <name>substrate</name>
    </ligand>
</feature>
<proteinExistence type="inferred from homology"/>
<feature type="binding site" evidence="10">
    <location>
        <position position="221"/>
    </location>
    <ligand>
        <name>ATP</name>
        <dbReference type="ChEBI" id="CHEBI:30616"/>
    </ligand>
</feature>
<keyword evidence="5 10" id="KW-0547">Nucleotide-binding</keyword>
<keyword evidence="10" id="KW-0963">Cytoplasm</keyword>
<dbReference type="NCBIfam" id="TIGR00224">
    <property type="entry name" value="pckA"/>
    <property type="match status" value="1"/>
</dbReference>
<evidence type="ECO:0000256" key="2">
    <source>
        <dbReference type="ARBA" id="ARBA00006052"/>
    </source>
</evidence>
<comment type="cofactor">
    <cofactor evidence="10">
        <name>Mn(2+)</name>
        <dbReference type="ChEBI" id="CHEBI:29035"/>
    </cofactor>
    <text evidence="10">Binds 1 Mn(2+) ion per subunit.</text>
</comment>
<evidence type="ECO:0000256" key="1">
    <source>
        <dbReference type="ARBA" id="ARBA00004742"/>
    </source>
</evidence>
<feature type="binding site" evidence="10">
    <location>
        <position position="323"/>
    </location>
    <ligand>
        <name>ATP</name>
        <dbReference type="ChEBI" id="CHEBI:30616"/>
    </ligand>
</feature>
<keyword evidence="10" id="KW-0464">Manganese</keyword>
<dbReference type="AlphaFoldDB" id="A0A6G8QBI2"/>
<dbReference type="RefSeq" id="WP_166177466.1">
    <property type="nucleotide sequence ID" value="NZ_CP045119.1"/>
</dbReference>
<dbReference type="NCBIfam" id="NF006821">
    <property type="entry name" value="PRK09344.1-3"/>
    <property type="match status" value="1"/>
</dbReference>
<keyword evidence="7 10" id="KW-0067">ATP-binding</keyword>
<reference evidence="11 12" key="1">
    <citation type="submission" date="2019-10" db="EMBL/GenBank/DDBJ databases">
        <title>Rubrobacter sp nov SCSIO 52090 isolated from a deep-sea sediment in the South China Sea.</title>
        <authorList>
            <person name="Chen R.W."/>
        </authorList>
    </citation>
    <scope>NUCLEOTIDE SEQUENCE [LARGE SCALE GENOMIC DNA]</scope>
    <source>
        <strain evidence="11 12">SCSIO 52909</strain>
    </source>
</reference>
<name>A0A6G8QBI2_9ACTN</name>
<dbReference type="Gene3D" id="3.40.449.10">
    <property type="entry name" value="Phosphoenolpyruvate Carboxykinase, domain 1"/>
    <property type="match status" value="1"/>
</dbReference>
<comment type="catalytic activity">
    <reaction evidence="9 10">
        <text>oxaloacetate + ATP = phosphoenolpyruvate + ADP + CO2</text>
        <dbReference type="Rhea" id="RHEA:18617"/>
        <dbReference type="ChEBI" id="CHEBI:16452"/>
        <dbReference type="ChEBI" id="CHEBI:16526"/>
        <dbReference type="ChEBI" id="CHEBI:30616"/>
        <dbReference type="ChEBI" id="CHEBI:58702"/>
        <dbReference type="ChEBI" id="CHEBI:456216"/>
        <dbReference type="EC" id="4.1.1.49"/>
    </reaction>
</comment>
<protein>
    <recommendedName>
        <fullName evidence="3 10">Phosphoenolpyruvate carboxykinase (ATP)</fullName>
        <shortName evidence="10">PCK</shortName>
        <shortName evidence="10">PEP carboxykinase</shortName>
        <shortName evidence="10">PEPCK</shortName>
        <ecNumber evidence="3 10">4.1.1.49</ecNumber>
    </recommendedName>
</protein>
<feature type="binding site" evidence="10">
    <location>
        <position position="286"/>
    </location>
    <ligand>
        <name>ATP</name>
        <dbReference type="ChEBI" id="CHEBI:30616"/>
    </ligand>
</feature>
<dbReference type="SUPFAM" id="SSF68923">
    <property type="entry name" value="PEP carboxykinase N-terminal domain"/>
    <property type="match status" value="1"/>
</dbReference>
<dbReference type="HAMAP" id="MF_00453">
    <property type="entry name" value="PEPCK_ATP"/>
    <property type="match status" value="1"/>
</dbReference>
<dbReference type="InterPro" id="IPR015994">
    <property type="entry name" value="PEPCK_ATP_CS"/>
</dbReference>
<evidence type="ECO:0000256" key="5">
    <source>
        <dbReference type="ARBA" id="ARBA00022741"/>
    </source>
</evidence>
<evidence type="ECO:0000256" key="6">
    <source>
        <dbReference type="ARBA" id="ARBA00022793"/>
    </source>
</evidence>
<dbReference type="EC" id="4.1.1.49" evidence="3 10"/>
<dbReference type="GO" id="GO:0046872">
    <property type="term" value="F:metal ion binding"/>
    <property type="evidence" value="ECO:0007669"/>
    <property type="project" value="UniProtKB-KW"/>
</dbReference>
<feature type="binding site" evidence="10">
    <location>
        <begin position="237"/>
        <end position="245"/>
    </location>
    <ligand>
        <name>ATP</name>
        <dbReference type="ChEBI" id="CHEBI:30616"/>
    </ligand>
</feature>
<dbReference type="GO" id="GO:0016301">
    <property type="term" value="F:kinase activity"/>
    <property type="evidence" value="ECO:0007669"/>
    <property type="project" value="UniProtKB-KW"/>
</dbReference>
<dbReference type="GO" id="GO:0005829">
    <property type="term" value="C:cytosol"/>
    <property type="evidence" value="ECO:0007669"/>
    <property type="project" value="TreeGrafter"/>
</dbReference>
<dbReference type="InterPro" id="IPR008210">
    <property type="entry name" value="PEP_carboxykinase_N"/>
</dbReference>
<evidence type="ECO:0000313" key="11">
    <source>
        <dbReference type="EMBL" id="QIN83829.1"/>
    </source>
</evidence>
<keyword evidence="8 10" id="KW-0456">Lyase</keyword>